<dbReference type="EMBL" id="MCGG01000020">
    <property type="protein sequence ID" value="OEJ67765.1"/>
    <property type="molecule type" value="Genomic_DNA"/>
</dbReference>
<dbReference type="OrthoDB" id="9808980at2"/>
<accession>A0A1E5Q8Q6</accession>
<organism evidence="11 12">
    <name type="scientific">Magnetovibrio blakemorei</name>
    <dbReference type="NCBI Taxonomy" id="28181"/>
    <lineage>
        <taxon>Bacteria</taxon>
        <taxon>Pseudomonadati</taxon>
        <taxon>Pseudomonadota</taxon>
        <taxon>Alphaproteobacteria</taxon>
        <taxon>Rhodospirillales</taxon>
        <taxon>Magnetovibrionaceae</taxon>
        <taxon>Magnetovibrio</taxon>
    </lineage>
</organism>
<dbReference type="InterPro" id="IPR024935">
    <property type="entry name" value="Rubredoxin_dom"/>
</dbReference>
<dbReference type="GO" id="GO:0043448">
    <property type="term" value="P:alkane catabolic process"/>
    <property type="evidence" value="ECO:0007669"/>
    <property type="project" value="TreeGrafter"/>
</dbReference>
<dbReference type="FunFam" id="2.20.28.10:FF:000001">
    <property type="entry name" value="Rubredoxin"/>
    <property type="match status" value="1"/>
</dbReference>
<evidence type="ECO:0000256" key="3">
    <source>
        <dbReference type="ARBA" id="ARBA00005337"/>
    </source>
</evidence>
<feature type="binding site" evidence="9">
    <location>
        <position position="44"/>
    </location>
    <ligand>
        <name>Fe cation</name>
        <dbReference type="ChEBI" id="CHEBI:24875"/>
    </ligand>
</feature>
<keyword evidence="7 8" id="KW-0408">Iron</keyword>
<dbReference type="PROSITE" id="PS50903">
    <property type="entry name" value="RUBREDOXIN_LIKE"/>
    <property type="match status" value="1"/>
</dbReference>
<feature type="binding site" evidence="9">
    <location>
        <position position="11"/>
    </location>
    <ligand>
        <name>Fe cation</name>
        <dbReference type="ChEBI" id="CHEBI:24875"/>
    </ligand>
</feature>
<dbReference type="PANTHER" id="PTHR47627">
    <property type="entry name" value="RUBREDOXIN"/>
    <property type="match status" value="1"/>
</dbReference>
<evidence type="ECO:0000256" key="8">
    <source>
        <dbReference type="PIRNR" id="PIRNR000071"/>
    </source>
</evidence>
<reference evidence="12" key="1">
    <citation type="submission" date="2016-07" db="EMBL/GenBank/DDBJ databases">
        <authorList>
            <person name="Florea S."/>
            <person name="Webb J.S."/>
            <person name="Jaromczyk J."/>
            <person name="Schardl C.L."/>
        </authorList>
    </citation>
    <scope>NUCLEOTIDE SEQUENCE [LARGE SCALE GENOMIC DNA]</scope>
    <source>
        <strain evidence="12">MV-1</strain>
    </source>
</reference>
<dbReference type="Pfam" id="PF00301">
    <property type="entry name" value="Rubredoxin"/>
    <property type="match status" value="1"/>
</dbReference>
<dbReference type="Gene3D" id="2.20.28.10">
    <property type="match status" value="1"/>
</dbReference>
<evidence type="ECO:0000256" key="6">
    <source>
        <dbReference type="ARBA" id="ARBA00022982"/>
    </source>
</evidence>
<keyword evidence="5 8" id="KW-0479">Metal-binding</keyword>
<dbReference type="GO" id="GO:0009055">
    <property type="term" value="F:electron transfer activity"/>
    <property type="evidence" value="ECO:0007669"/>
    <property type="project" value="InterPro"/>
</dbReference>
<dbReference type="SUPFAM" id="SSF57802">
    <property type="entry name" value="Rubredoxin-like"/>
    <property type="match status" value="1"/>
</dbReference>
<evidence type="ECO:0000256" key="9">
    <source>
        <dbReference type="PIRSR" id="PIRSR000071-1"/>
    </source>
</evidence>
<evidence type="ECO:0000313" key="12">
    <source>
        <dbReference type="Proteomes" id="UP000095347"/>
    </source>
</evidence>
<protein>
    <recommendedName>
        <fullName evidence="8">Rubredoxin</fullName>
    </recommendedName>
</protein>
<dbReference type="PROSITE" id="PS00202">
    <property type="entry name" value="RUBREDOXIN"/>
    <property type="match status" value="1"/>
</dbReference>
<comment type="similarity">
    <text evidence="3 8">Belongs to the rubredoxin family.</text>
</comment>
<evidence type="ECO:0000256" key="1">
    <source>
        <dbReference type="ARBA" id="ARBA00002792"/>
    </source>
</evidence>
<comment type="caution">
    <text evidence="11">The sequence shown here is derived from an EMBL/GenBank/DDBJ whole genome shotgun (WGS) entry which is preliminary data.</text>
</comment>
<keyword evidence="4 8" id="KW-0813">Transport</keyword>
<proteinExistence type="inferred from homology"/>
<dbReference type="PIRSF" id="PIRSF000071">
    <property type="entry name" value="Rubredoxin"/>
    <property type="match status" value="1"/>
</dbReference>
<evidence type="ECO:0000313" key="11">
    <source>
        <dbReference type="EMBL" id="OEJ67765.1"/>
    </source>
</evidence>
<keyword evidence="12" id="KW-1185">Reference proteome</keyword>
<sequence length="58" mass="6276">MKNQKYICVVCNYVYDPAVGMPEDGIPAGTAFADIPDDWECPDCGVAKADFEAMEEAA</sequence>
<comment type="cofactor">
    <cofactor evidence="8 9">
        <name>Fe(3+)</name>
        <dbReference type="ChEBI" id="CHEBI:29034"/>
    </cofactor>
    <text evidence="8 9">Binds 1 Fe(3+) ion per subunit.</text>
</comment>
<dbReference type="Proteomes" id="UP000095347">
    <property type="component" value="Unassembled WGS sequence"/>
</dbReference>
<name>A0A1E5Q8Q6_9PROT</name>
<feature type="domain" description="Rubredoxin-like" evidence="10">
    <location>
        <begin position="3"/>
        <end position="54"/>
    </location>
</feature>
<comment type="pathway">
    <text evidence="2">Hydrocarbon metabolism; alkane degradation.</text>
</comment>
<evidence type="ECO:0000256" key="4">
    <source>
        <dbReference type="ARBA" id="ARBA00022448"/>
    </source>
</evidence>
<dbReference type="CDD" id="cd00730">
    <property type="entry name" value="rubredoxin"/>
    <property type="match status" value="1"/>
</dbReference>
<comment type="function">
    <text evidence="1">Involved in the hydrocarbon hydroxylating system, which transfers electrons from NADH to rubredoxin reductase and then through rubredoxin to alkane 1 monooxygenase.</text>
</comment>
<dbReference type="PANTHER" id="PTHR47627:SF1">
    <property type="entry name" value="RUBREDOXIN-1-RELATED"/>
    <property type="match status" value="1"/>
</dbReference>
<evidence type="ECO:0000256" key="5">
    <source>
        <dbReference type="ARBA" id="ARBA00022723"/>
    </source>
</evidence>
<feature type="binding site" evidence="9">
    <location>
        <position position="8"/>
    </location>
    <ligand>
        <name>Fe cation</name>
        <dbReference type="ChEBI" id="CHEBI:24875"/>
    </ligand>
</feature>
<feature type="binding site" evidence="9">
    <location>
        <position position="41"/>
    </location>
    <ligand>
        <name>Fe cation</name>
        <dbReference type="ChEBI" id="CHEBI:24875"/>
    </ligand>
</feature>
<dbReference type="AlphaFoldDB" id="A0A1E5Q8Q6"/>
<evidence type="ECO:0000259" key="10">
    <source>
        <dbReference type="PROSITE" id="PS50903"/>
    </source>
</evidence>
<dbReference type="InterPro" id="IPR024922">
    <property type="entry name" value="Rubredoxin"/>
</dbReference>
<evidence type="ECO:0000256" key="2">
    <source>
        <dbReference type="ARBA" id="ARBA00004933"/>
    </source>
</evidence>
<dbReference type="STRING" id="28181.BEN30_08540"/>
<gene>
    <name evidence="11" type="ORF">BEN30_08540</name>
</gene>
<dbReference type="InterPro" id="IPR050526">
    <property type="entry name" value="Rubredoxin_ET"/>
</dbReference>
<dbReference type="PRINTS" id="PR00163">
    <property type="entry name" value="RUBREDOXIN"/>
</dbReference>
<dbReference type="InterPro" id="IPR024934">
    <property type="entry name" value="Rubredoxin-like_dom"/>
</dbReference>
<dbReference type="GO" id="GO:0005506">
    <property type="term" value="F:iron ion binding"/>
    <property type="evidence" value="ECO:0007669"/>
    <property type="project" value="InterPro"/>
</dbReference>
<evidence type="ECO:0000256" key="7">
    <source>
        <dbReference type="ARBA" id="ARBA00023004"/>
    </source>
</evidence>
<keyword evidence="6 8" id="KW-0249">Electron transport</keyword>
<dbReference type="InterPro" id="IPR018527">
    <property type="entry name" value="Rubredoxin_Fe_BS"/>
</dbReference>
<dbReference type="RefSeq" id="WP_069957625.1">
    <property type="nucleotide sequence ID" value="NZ_MCGG01000020.1"/>
</dbReference>